<reference evidence="12" key="1">
    <citation type="journal article" date="2021" name="Nat. Commun.">
        <title>Genetic determinants of endophytism in the Arabidopsis root mycobiome.</title>
        <authorList>
            <person name="Mesny F."/>
            <person name="Miyauchi S."/>
            <person name="Thiergart T."/>
            <person name="Pickel B."/>
            <person name="Atanasova L."/>
            <person name="Karlsson M."/>
            <person name="Huettel B."/>
            <person name="Barry K.W."/>
            <person name="Haridas S."/>
            <person name="Chen C."/>
            <person name="Bauer D."/>
            <person name="Andreopoulos W."/>
            <person name="Pangilinan J."/>
            <person name="LaButti K."/>
            <person name="Riley R."/>
            <person name="Lipzen A."/>
            <person name="Clum A."/>
            <person name="Drula E."/>
            <person name="Henrissat B."/>
            <person name="Kohler A."/>
            <person name="Grigoriev I.V."/>
            <person name="Martin F.M."/>
            <person name="Hacquard S."/>
        </authorList>
    </citation>
    <scope>NUCLEOTIDE SEQUENCE</scope>
    <source>
        <strain evidence="12">MPI-CAGE-CH-0243</strain>
    </source>
</reference>
<dbReference type="SMART" id="SM00633">
    <property type="entry name" value="Glyco_10"/>
    <property type="match status" value="1"/>
</dbReference>
<evidence type="ECO:0000313" key="13">
    <source>
        <dbReference type="Proteomes" id="UP000700596"/>
    </source>
</evidence>
<evidence type="ECO:0000256" key="1">
    <source>
        <dbReference type="ARBA" id="ARBA00000681"/>
    </source>
</evidence>
<dbReference type="EC" id="3.2.1.8" evidence="9"/>
<proteinExistence type="inferred from homology"/>
<evidence type="ECO:0000256" key="5">
    <source>
        <dbReference type="ARBA" id="ARBA00022801"/>
    </source>
</evidence>
<name>A0A9P9DZU7_9PLEO</name>
<feature type="signal peptide" evidence="10">
    <location>
        <begin position="1"/>
        <end position="22"/>
    </location>
</feature>
<keyword evidence="3" id="KW-0858">Xylan degradation</keyword>
<evidence type="ECO:0000256" key="2">
    <source>
        <dbReference type="ARBA" id="ARBA00007495"/>
    </source>
</evidence>
<evidence type="ECO:0000256" key="6">
    <source>
        <dbReference type="ARBA" id="ARBA00023277"/>
    </source>
</evidence>
<comment type="similarity">
    <text evidence="2 9">Belongs to the glycosyl hydrolase 10 (cellulase F) family.</text>
</comment>
<dbReference type="PANTHER" id="PTHR31490:SF88">
    <property type="entry name" value="BETA-XYLANASE"/>
    <property type="match status" value="1"/>
</dbReference>
<dbReference type="EMBL" id="JAGMWT010000005">
    <property type="protein sequence ID" value="KAH7128137.1"/>
    <property type="molecule type" value="Genomic_DNA"/>
</dbReference>
<evidence type="ECO:0000256" key="3">
    <source>
        <dbReference type="ARBA" id="ARBA00022651"/>
    </source>
</evidence>
<feature type="chain" id="PRO_5040299986" description="Beta-xylanase" evidence="10">
    <location>
        <begin position="23"/>
        <end position="337"/>
    </location>
</feature>
<dbReference type="SUPFAM" id="SSF51445">
    <property type="entry name" value="(Trans)glycosidases"/>
    <property type="match status" value="1"/>
</dbReference>
<keyword evidence="8 9" id="KW-0624">Polysaccharide degradation</keyword>
<protein>
    <recommendedName>
        <fullName evidence="9">Beta-xylanase</fullName>
        <ecNumber evidence="9">3.2.1.8</ecNumber>
    </recommendedName>
</protein>
<gene>
    <name evidence="12" type="ORF">B0J11DRAFT_557779</name>
</gene>
<dbReference type="Pfam" id="PF00331">
    <property type="entry name" value="Glyco_hydro_10"/>
    <property type="match status" value="1"/>
</dbReference>
<evidence type="ECO:0000256" key="4">
    <source>
        <dbReference type="ARBA" id="ARBA00022729"/>
    </source>
</evidence>
<dbReference type="GO" id="GO:0031176">
    <property type="term" value="F:endo-1,4-beta-xylanase activity"/>
    <property type="evidence" value="ECO:0007669"/>
    <property type="project" value="UniProtKB-EC"/>
</dbReference>
<organism evidence="12 13">
    <name type="scientific">Dendryphion nanum</name>
    <dbReference type="NCBI Taxonomy" id="256645"/>
    <lineage>
        <taxon>Eukaryota</taxon>
        <taxon>Fungi</taxon>
        <taxon>Dikarya</taxon>
        <taxon>Ascomycota</taxon>
        <taxon>Pezizomycotina</taxon>
        <taxon>Dothideomycetes</taxon>
        <taxon>Pleosporomycetidae</taxon>
        <taxon>Pleosporales</taxon>
        <taxon>Torulaceae</taxon>
        <taxon>Dendryphion</taxon>
    </lineage>
</organism>
<evidence type="ECO:0000256" key="10">
    <source>
        <dbReference type="SAM" id="SignalP"/>
    </source>
</evidence>
<keyword evidence="4 10" id="KW-0732">Signal</keyword>
<keyword evidence="7 9" id="KW-0326">Glycosidase</keyword>
<dbReference type="InterPro" id="IPR001000">
    <property type="entry name" value="GH10_dom"/>
</dbReference>
<evidence type="ECO:0000256" key="9">
    <source>
        <dbReference type="RuleBase" id="RU361174"/>
    </source>
</evidence>
<dbReference type="InterPro" id="IPR044846">
    <property type="entry name" value="GH10"/>
</dbReference>
<evidence type="ECO:0000256" key="8">
    <source>
        <dbReference type="ARBA" id="ARBA00023326"/>
    </source>
</evidence>
<dbReference type="Proteomes" id="UP000700596">
    <property type="component" value="Unassembled WGS sequence"/>
</dbReference>
<feature type="domain" description="GH10" evidence="11">
    <location>
        <begin position="25"/>
        <end position="331"/>
    </location>
</feature>
<comment type="caution">
    <text evidence="12">The sequence shown here is derived from an EMBL/GenBank/DDBJ whole genome shotgun (WGS) entry which is preliminary data.</text>
</comment>
<keyword evidence="6 9" id="KW-0119">Carbohydrate metabolism</keyword>
<evidence type="ECO:0000256" key="7">
    <source>
        <dbReference type="ARBA" id="ARBA00023295"/>
    </source>
</evidence>
<evidence type="ECO:0000313" key="12">
    <source>
        <dbReference type="EMBL" id="KAH7128137.1"/>
    </source>
</evidence>
<keyword evidence="5 9" id="KW-0378">Hydrolase</keyword>
<dbReference type="Gene3D" id="3.20.20.80">
    <property type="entry name" value="Glycosidases"/>
    <property type="match status" value="1"/>
</dbReference>
<dbReference type="PANTHER" id="PTHR31490">
    <property type="entry name" value="GLYCOSYL HYDROLASE"/>
    <property type="match status" value="1"/>
</dbReference>
<evidence type="ECO:0000259" key="11">
    <source>
        <dbReference type="PROSITE" id="PS51760"/>
    </source>
</evidence>
<dbReference type="GO" id="GO:0045493">
    <property type="term" value="P:xylan catabolic process"/>
    <property type="evidence" value="ECO:0007669"/>
    <property type="project" value="UniProtKB-KW"/>
</dbReference>
<dbReference type="PROSITE" id="PS51760">
    <property type="entry name" value="GH10_2"/>
    <property type="match status" value="1"/>
</dbReference>
<dbReference type="AlphaFoldDB" id="A0A9P9DZU7"/>
<sequence length="337" mass="36900">MKNFSITTLLACLVAAAHTTDAVSSTGTTSLREEANKRSILIGSGAINPNYLNDTQFAAVLAEQFNSLSPENEMKWSFINPTKGQYDWAALDRLVDFAEDHNMVVKGHGLISGCCNPDYLLNITDPTLFRGAMTDHFKAIMHRYAGKMDRWDVVTEALETMGGGLTTNDLYKMLGPGYIAEAFRIARAAGADAKLFINENMVESLPGKRQELYDLVAGLVANNVPIDGIALQMHVTEVAPTPGVITDMVNSYKALGLEVSIAEMDVHTLNDTLVTEIYGAVVEEALSAGVTDISFWGFTDKHAFTWVPGAKPLMFNETYHAKCAFYATHTALRFVQR</sequence>
<keyword evidence="13" id="KW-1185">Reference proteome</keyword>
<accession>A0A9P9DZU7</accession>
<dbReference type="PRINTS" id="PR00134">
    <property type="entry name" value="GLHYDRLASE10"/>
</dbReference>
<dbReference type="OrthoDB" id="3055998at2759"/>
<dbReference type="InterPro" id="IPR017853">
    <property type="entry name" value="GH"/>
</dbReference>
<comment type="catalytic activity">
    <reaction evidence="1 9">
        <text>Endohydrolysis of (1-&gt;4)-beta-D-xylosidic linkages in xylans.</text>
        <dbReference type="EC" id="3.2.1.8"/>
    </reaction>
</comment>